<feature type="domain" description="Neprosin PEP catalytic" evidence="1">
    <location>
        <begin position="57"/>
        <end position="308"/>
    </location>
</feature>
<dbReference type="PROSITE" id="PS52045">
    <property type="entry name" value="NEPROSIN_PEP_CD"/>
    <property type="match status" value="1"/>
</dbReference>
<proteinExistence type="predicted"/>
<protein>
    <recommendedName>
        <fullName evidence="1">Neprosin PEP catalytic domain-containing protein</fullName>
    </recommendedName>
</protein>
<dbReference type="AlphaFoldDB" id="A0A8J5VCE5"/>
<dbReference type="PANTHER" id="PTHR31589">
    <property type="entry name" value="PROTEIN, PUTATIVE (DUF239)-RELATED-RELATED"/>
    <property type="match status" value="1"/>
</dbReference>
<dbReference type="PANTHER" id="PTHR31589:SF135">
    <property type="entry name" value="OS05G0341100 PROTEIN"/>
    <property type="match status" value="1"/>
</dbReference>
<dbReference type="Pfam" id="PF03080">
    <property type="entry name" value="Neprosin"/>
    <property type="match status" value="1"/>
</dbReference>
<keyword evidence="3" id="KW-1185">Reference proteome</keyword>
<dbReference type="OrthoDB" id="784883at2759"/>
<sequence length="308" mass="34071">MPRMEPSSFPFGFDIESSSLPEVSEAQLSIIDCPIGTVPILRNNVDNMAVQHAGSTLASNGEQFEEAGIKYWDDRLIYGTQASINVYAPYVNETSKDLSASWLQISNGPKDRPVGIGAGSWVFPSLSGDSHPRFHIKWDDEFQVKSCIDHSCQGFIQVSRRVGLGGRIHPVSVYNGKQYVINVSILKDPDTSNWWLSYGKENIGYWPKRNFRFMRHYGDYAYWGGFVQGPTASSNPPQMGSGHFASEGYGKAAYINNIRILNGENEFITPDIIRAFPGSSVPSKYTYYDVGGGDNGMHVLYGGPGGKR</sequence>
<reference evidence="2" key="2">
    <citation type="submission" date="2021-02" db="EMBL/GenBank/DDBJ databases">
        <authorList>
            <person name="Kimball J.A."/>
            <person name="Haas M.W."/>
            <person name="Macchietto M."/>
            <person name="Kono T."/>
            <person name="Duquette J."/>
            <person name="Shao M."/>
        </authorList>
    </citation>
    <scope>NUCLEOTIDE SEQUENCE</scope>
    <source>
        <tissue evidence="2">Fresh leaf tissue</tissue>
    </source>
</reference>
<reference evidence="2" key="1">
    <citation type="journal article" date="2021" name="bioRxiv">
        <title>Whole Genome Assembly and Annotation of Northern Wild Rice, Zizania palustris L., Supports a Whole Genome Duplication in the Zizania Genus.</title>
        <authorList>
            <person name="Haas M."/>
            <person name="Kono T."/>
            <person name="Macchietto M."/>
            <person name="Millas R."/>
            <person name="McGilp L."/>
            <person name="Shao M."/>
            <person name="Duquette J."/>
            <person name="Hirsch C.N."/>
            <person name="Kimball J."/>
        </authorList>
    </citation>
    <scope>NUCLEOTIDE SEQUENCE</scope>
    <source>
        <tissue evidence="2">Fresh leaf tissue</tissue>
    </source>
</reference>
<gene>
    <name evidence="2" type="ORF">GUJ93_ZPchr0002g23574</name>
</gene>
<organism evidence="2 3">
    <name type="scientific">Zizania palustris</name>
    <name type="common">Northern wild rice</name>
    <dbReference type="NCBI Taxonomy" id="103762"/>
    <lineage>
        <taxon>Eukaryota</taxon>
        <taxon>Viridiplantae</taxon>
        <taxon>Streptophyta</taxon>
        <taxon>Embryophyta</taxon>
        <taxon>Tracheophyta</taxon>
        <taxon>Spermatophyta</taxon>
        <taxon>Magnoliopsida</taxon>
        <taxon>Liliopsida</taxon>
        <taxon>Poales</taxon>
        <taxon>Poaceae</taxon>
        <taxon>BOP clade</taxon>
        <taxon>Oryzoideae</taxon>
        <taxon>Oryzeae</taxon>
        <taxon>Zizaniinae</taxon>
        <taxon>Zizania</taxon>
    </lineage>
</organism>
<dbReference type="EMBL" id="JAAALK010000287">
    <property type="protein sequence ID" value="KAG8060540.1"/>
    <property type="molecule type" value="Genomic_DNA"/>
</dbReference>
<evidence type="ECO:0000313" key="3">
    <source>
        <dbReference type="Proteomes" id="UP000729402"/>
    </source>
</evidence>
<name>A0A8J5VCE5_ZIZPA</name>
<accession>A0A8J5VCE5</accession>
<dbReference type="InterPro" id="IPR053168">
    <property type="entry name" value="Glutamic_endopeptidase"/>
</dbReference>
<evidence type="ECO:0000313" key="2">
    <source>
        <dbReference type="EMBL" id="KAG8060540.1"/>
    </source>
</evidence>
<dbReference type="Proteomes" id="UP000729402">
    <property type="component" value="Unassembled WGS sequence"/>
</dbReference>
<evidence type="ECO:0000259" key="1">
    <source>
        <dbReference type="PROSITE" id="PS52045"/>
    </source>
</evidence>
<comment type="caution">
    <text evidence="2">The sequence shown here is derived from an EMBL/GenBank/DDBJ whole genome shotgun (WGS) entry which is preliminary data.</text>
</comment>
<dbReference type="InterPro" id="IPR004314">
    <property type="entry name" value="Neprosin"/>
</dbReference>